<dbReference type="OrthoDB" id="5317514at2759"/>
<keyword evidence="5 7" id="KW-0401">Integrin</keyword>
<name>A0A3R7PB16_PENVA</name>
<evidence type="ECO:0000256" key="3">
    <source>
        <dbReference type="ARBA" id="ARBA00023180"/>
    </source>
</evidence>
<evidence type="ECO:0000256" key="5">
    <source>
        <dbReference type="RuleBase" id="RU003762"/>
    </source>
</evidence>
<dbReference type="GO" id="GO:0007229">
    <property type="term" value="P:integrin-mediated signaling pathway"/>
    <property type="evidence" value="ECO:0007669"/>
    <property type="project" value="UniProtKB-KW"/>
</dbReference>
<dbReference type="Pfam" id="PF01839">
    <property type="entry name" value="FG-GAP"/>
    <property type="match status" value="1"/>
</dbReference>
<evidence type="ECO:0000256" key="6">
    <source>
        <dbReference type="SAM" id="MobiDB-lite"/>
    </source>
</evidence>
<dbReference type="GO" id="GO:0009897">
    <property type="term" value="C:external side of plasma membrane"/>
    <property type="evidence" value="ECO:0007669"/>
    <property type="project" value="TreeGrafter"/>
</dbReference>
<dbReference type="SUPFAM" id="SSF69318">
    <property type="entry name" value="Integrin alpha N-terminal domain"/>
    <property type="match status" value="1"/>
</dbReference>
<dbReference type="Gene3D" id="2.130.10.130">
    <property type="entry name" value="Integrin alpha, N-terminal"/>
    <property type="match status" value="1"/>
</dbReference>
<feature type="compositionally biased region" description="Pro residues" evidence="6">
    <location>
        <begin position="689"/>
        <end position="702"/>
    </location>
</feature>
<comment type="caution">
    <text evidence="7">The sequence shown here is derived from an EMBL/GenBank/DDBJ whole genome shotgun (WGS) entry which is preliminary data.</text>
</comment>
<dbReference type="PRINTS" id="PR01185">
    <property type="entry name" value="INTEGRINA"/>
</dbReference>
<comment type="similarity">
    <text evidence="5">Belongs to the integrin alpha chain family.</text>
</comment>
<accession>A0A3R7PB16</accession>
<sequence length="712" mass="77328">MRVAQEHSHKTQTRTHPPPAQQTTQNAERDALRSTKQNEKPQRAKPANPRQTTITKDHRPAPHPHKQSQTTQTINIDDTQGYNVTLHGHSAFGRFGSSVVCLGDVNNDSFSDLAVGASEHPGGGAVFVFLGSSEGLVPTPSQILLAPPNVTGFGFSLAGGRDIDGKRVSGRGGRSAVSDSAVTFRAAPVPKLASRPSASTRPPSTSARRTCDLLGGRLNCFRLLLEVRDEGGHHRESPLKLRVKVNLDSGRRRKRIHFYDNTSSVDMSLDISGNLSKVFDVYAEDLANETDAIPGPIATVNVSLEPHRSVSKEGLLPVIGKPIINTTSLILQCGNDTNNCVAVTDMAFFAEEREINFTVGERYASVEFNVTVTGGNAYDPYISVMDTVGLTAQMGRSSNSPISLDCFRRRRCKFTTMKIRPGTEMIMMLRFEQDVKALLDFMNQTSVVPPSINLDMAGMCVNDKNASNDFLTFKMFPKLRPVLSLVGENEDESISITFADGKGAARVEKNDISFDDENFTVTHNYTLRNVGLFPIQKIAVTCSGKITGIENETLTEYLLSFDPPPEESGTCEAPCISEVYNLAAEKMVKIVLIFANKELNQQHLGQHSINLTSTCRAKVISPSGATVVSEVSDVDQTVTLTTYVIFIVSEGKAGPDSWVIALAMLGGCFLLALLVLALYKLGFFKRKLPPAPPQGSPGPPTPATESEVEEIS</sequence>
<dbReference type="PROSITE" id="PS51470">
    <property type="entry name" value="FG_GAP"/>
    <property type="match status" value="1"/>
</dbReference>
<proteinExistence type="inferred from homology"/>
<feature type="region of interest" description="Disordered" evidence="6">
    <location>
        <begin position="1"/>
        <end position="75"/>
    </location>
</feature>
<dbReference type="EMBL" id="QCYY01001107">
    <property type="protein sequence ID" value="ROT80576.1"/>
    <property type="molecule type" value="Genomic_DNA"/>
</dbReference>
<dbReference type="InterPro" id="IPR013519">
    <property type="entry name" value="Int_alpha_beta-p"/>
</dbReference>
<dbReference type="GO" id="GO:0007160">
    <property type="term" value="P:cell-matrix adhesion"/>
    <property type="evidence" value="ECO:0007669"/>
    <property type="project" value="TreeGrafter"/>
</dbReference>
<evidence type="ECO:0000256" key="4">
    <source>
        <dbReference type="PROSITE-ProRule" id="PRU00803"/>
    </source>
</evidence>
<feature type="transmembrane region" description="Helical" evidence="5">
    <location>
        <begin position="658"/>
        <end position="679"/>
    </location>
</feature>
<reference evidence="7 8" key="1">
    <citation type="submission" date="2018-04" db="EMBL/GenBank/DDBJ databases">
        <authorList>
            <person name="Zhang X."/>
            <person name="Yuan J."/>
            <person name="Li F."/>
            <person name="Xiang J."/>
        </authorList>
    </citation>
    <scope>NUCLEOTIDE SEQUENCE [LARGE SCALE GENOMIC DNA]</scope>
    <source>
        <tissue evidence="7">Muscle</tissue>
    </source>
</reference>
<protein>
    <submittedName>
        <fullName evidence="7">Putative integrin alpha-5</fullName>
    </submittedName>
</protein>
<dbReference type="InterPro" id="IPR000413">
    <property type="entry name" value="Integrin_alpha"/>
</dbReference>
<dbReference type="GO" id="GO:0033627">
    <property type="term" value="P:cell adhesion mediated by integrin"/>
    <property type="evidence" value="ECO:0007669"/>
    <property type="project" value="TreeGrafter"/>
</dbReference>
<keyword evidence="5" id="KW-1133">Transmembrane helix</keyword>
<dbReference type="SMART" id="SM00191">
    <property type="entry name" value="Int_alpha"/>
    <property type="match status" value="1"/>
</dbReference>
<evidence type="ECO:0000256" key="2">
    <source>
        <dbReference type="ARBA" id="ARBA00022737"/>
    </source>
</evidence>
<dbReference type="PROSITE" id="PS00242">
    <property type="entry name" value="INTEGRIN_ALPHA"/>
    <property type="match status" value="1"/>
</dbReference>
<dbReference type="PANTHER" id="PTHR23220:SF133">
    <property type="entry name" value="INTEGRIN ALPHA-PS2"/>
    <property type="match status" value="1"/>
</dbReference>
<keyword evidence="2" id="KW-0677">Repeat</keyword>
<evidence type="ECO:0000256" key="1">
    <source>
        <dbReference type="ARBA" id="ARBA00022729"/>
    </source>
</evidence>
<dbReference type="GO" id="GO:0005178">
    <property type="term" value="F:integrin binding"/>
    <property type="evidence" value="ECO:0007669"/>
    <property type="project" value="TreeGrafter"/>
</dbReference>
<keyword evidence="1" id="KW-0732">Signal</keyword>
<organism evidence="7 8">
    <name type="scientific">Penaeus vannamei</name>
    <name type="common">Whiteleg shrimp</name>
    <name type="synonym">Litopenaeus vannamei</name>
    <dbReference type="NCBI Taxonomy" id="6689"/>
    <lineage>
        <taxon>Eukaryota</taxon>
        <taxon>Metazoa</taxon>
        <taxon>Ecdysozoa</taxon>
        <taxon>Arthropoda</taxon>
        <taxon>Crustacea</taxon>
        <taxon>Multicrustacea</taxon>
        <taxon>Malacostraca</taxon>
        <taxon>Eumalacostraca</taxon>
        <taxon>Eucarida</taxon>
        <taxon>Decapoda</taxon>
        <taxon>Dendrobranchiata</taxon>
        <taxon>Penaeoidea</taxon>
        <taxon>Penaeidae</taxon>
        <taxon>Penaeus</taxon>
    </lineage>
</organism>
<comment type="subcellular location">
    <subcellularLocation>
        <location evidence="5">Membrane</location>
        <topology evidence="5">Single-pass type I membrane protein</topology>
    </subcellularLocation>
</comment>
<reference evidence="7 8" key="2">
    <citation type="submission" date="2019-01" db="EMBL/GenBank/DDBJ databases">
        <title>The decoding of complex shrimp genome reveals the adaptation for benthos swimmer, frequently molting mechanism and breeding impact on genome.</title>
        <authorList>
            <person name="Sun Y."/>
            <person name="Gao Y."/>
            <person name="Yu Y."/>
        </authorList>
    </citation>
    <scope>NUCLEOTIDE SEQUENCE [LARGE SCALE GENOMIC DNA]</scope>
    <source>
        <tissue evidence="7">Muscle</tissue>
    </source>
</reference>
<dbReference type="Gene3D" id="1.20.5.930">
    <property type="entry name" value="Bicelle-embedded integrin alpha(iib) transmembrane segment"/>
    <property type="match status" value="1"/>
</dbReference>
<dbReference type="AlphaFoldDB" id="A0A3R7PB16"/>
<dbReference type="InterPro" id="IPR018184">
    <property type="entry name" value="Integrin_alpha_C_CS"/>
</dbReference>
<evidence type="ECO:0000313" key="7">
    <source>
        <dbReference type="EMBL" id="ROT80576.1"/>
    </source>
</evidence>
<dbReference type="PANTHER" id="PTHR23220">
    <property type="entry name" value="INTEGRIN ALPHA"/>
    <property type="match status" value="1"/>
</dbReference>
<keyword evidence="5" id="KW-0675">Receptor</keyword>
<dbReference type="GO" id="GO:0098609">
    <property type="term" value="P:cell-cell adhesion"/>
    <property type="evidence" value="ECO:0007669"/>
    <property type="project" value="TreeGrafter"/>
</dbReference>
<keyword evidence="5" id="KW-0472">Membrane</keyword>
<keyword evidence="5" id="KW-0812">Transmembrane</keyword>
<keyword evidence="8" id="KW-1185">Reference proteome</keyword>
<dbReference type="InterPro" id="IPR028994">
    <property type="entry name" value="Integrin_alpha_N"/>
</dbReference>
<gene>
    <name evidence="7" type="ORF">C7M84_000684</name>
</gene>
<feature type="region of interest" description="Disordered" evidence="6">
    <location>
        <begin position="689"/>
        <end position="712"/>
    </location>
</feature>
<dbReference type="InterPro" id="IPR013517">
    <property type="entry name" value="FG-GAP"/>
</dbReference>
<feature type="compositionally biased region" description="Basic and acidic residues" evidence="6">
    <location>
        <begin position="27"/>
        <end position="42"/>
    </location>
</feature>
<evidence type="ECO:0000313" key="8">
    <source>
        <dbReference type="Proteomes" id="UP000283509"/>
    </source>
</evidence>
<feature type="repeat" description="FG-GAP" evidence="4">
    <location>
        <begin position="81"/>
        <end position="138"/>
    </location>
</feature>
<dbReference type="Proteomes" id="UP000283509">
    <property type="component" value="Unassembled WGS sequence"/>
</dbReference>
<keyword evidence="5" id="KW-0130">Cell adhesion</keyword>
<dbReference type="STRING" id="6689.A0A3R7PB16"/>
<keyword evidence="3" id="KW-0325">Glycoprotein</keyword>
<dbReference type="GO" id="GO:0008305">
    <property type="term" value="C:integrin complex"/>
    <property type="evidence" value="ECO:0007669"/>
    <property type="project" value="InterPro"/>
</dbReference>